<keyword evidence="2" id="KW-1185">Reference proteome</keyword>
<organism evidence="1 2">
    <name type="scientific">Rickenella mellea</name>
    <dbReference type="NCBI Taxonomy" id="50990"/>
    <lineage>
        <taxon>Eukaryota</taxon>
        <taxon>Fungi</taxon>
        <taxon>Dikarya</taxon>
        <taxon>Basidiomycota</taxon>
        <taxon>Agaricomycotina</taxon>
        <taxon>Agaricomycetes</taxon>
        <taxon>Hymenochaetales</taxon>
        <taxon>Rickenellaceae</taxon>
        <taxon>Rickenella</taxon>
    </lineage>
</organism>
<evidence type="ECO:0000313" key="1">
    <source>
        <dbReference type="EMBL" id="TDL14692.1"/>
    </source>
</evidence>
<protein>
    <submittedName>
        <fullName evidence="1">Uncharacterized protein</fullName>
    </submittedName>
</protein>
<dbReference type="AlphaFoldDB" id="A0A4Y7PIM0"/>
<accession>A0A4Y7PIM0</accession>
<proteinExistence type="predicted"/>
<sequence>MARTNDNDAATIYWSGLTERWRQMKEMCGVVWMDRTTHLQRIPFGLSSRFSCISRISTFYMSLRSHVVCDPRATALLAHPDPWTTRTADRRSQPGYLMENREETALWWRLNFSMAMQGSRCGSDLPSDSQTPTPRITPSNSVYVNVIMYFAPILRHPPFAPPVPRPSPVQTWARTSTVASASKAQRSRIAGSSSGRIREVFGVDQFLDEAKTGKKRASP</sequence>
<reference evidence="1 2" key="1">
    <citation type="submission" date="2018-06" db="EMBL/GenBank/DDBJ databases">
        <title>A transcriptomic atlas of mushroom development highlights an independent origin of complex multicellularity.</title>
        <authorList>
            <consortium name="DOE Joint Genome Institute"/>
            <person name="Krizsan K."/>
            <person name="Almasi E."/>
            <person name="Merenyi Z."/>
            <person name="Sahu N."/>
            <person name="Viragh M."/>
            <person name="Koszo T."/>
            <person name="Mondo S."/>
            <person name="Kiss B."/>
            <person name="Balint B."/>
            <person name="Kues U."/>
            <person name="Barry K."/>
            <person name="Hegedus J.C."/>
            <person name="Henrissat B."/>
            <person name="Johnson J."/>
            <person name="Lipzen A."/>
            <person name="Ohm R."/>
            <person name="Nagy I."/>
            <person name="Pangilinan J."/>
            <person name="Yan J."/>
            <person name="Xiong Y."/>
            <person name="Grigoriev I.V."/>
            <person name="Hibbett D.S."/>
            <person name="Nagy L.G."/>
        </authorList>
    </citation>
    <scope>NUCLEOTIDE SEQUENCE [LARGE SCALE GENOMIC DNA]</scope>
    <source>
        <strain evidence="1 2">SZMC22713</strain>
    </source>
</reference>
<name>A0A4Y7PIM0_9AGAM</name>
<dbReference type="EMBL" id="ML170315">
    <property type="protein sequence ID" value="TDL14692.1"/>
    <property type="molecule type" value="Genomic_DNA"/>
</dbReference>
<gene>
    <name evidence="1" type="ORF">BD410DRAFT_845815</name>
</gene>
<evidence type="ECO:0000313" key="2">
    <source>
        <dbReference type="Proteomes" id="UP000294933"/>
    </source>
</evidence>
<dbReference type="VEuPathDB" id="FungiDB:BD410DRAFT_845815"/>
<dbReference type="Proteomes" id="UP000294933">
    <property type="component" value="Unassembled WGS sequence"/>
</dbReference>